<name>A0A830H580_9CHLO</name>
<protein>
    <recommendedName>
        <fullName evidence="4">Lipocalin-like domain-containing protein</fullName>
    </recommendedName>
</protein>
<evidence type="ECO:0000313" key="2">
    <source>
        <dbReference type="EMBL" id="GHP02215.1"/>
    </source>
</evidence>
<dbReference type="EMBL" id="BNJQ01000003">
    <property type="protein sequence ID" value="GHP02215.1"/>
    <property type="molecule type" value="Genomic_DNA"/>
</dbReference>
<gene>
    <name evidence="2" type="ORF">PPROV_000097200</name>
</gene>
<proteinExistence type="predicted"/>
<comment type="caution">
    <text evidence="2">The sequence shown here is derived from an EMBL/GenBank/DDBJ whole genome shotgun (WGS) entry which is preliminary data.</text>
</comment>
<feature type="chain" id="PRO_5032782405" description="Lipocalin-like domain-containing protein" evidence="1">
    <location>
        <begin position="32"/>
        <end position="221"/>
    </location>
</feature>
<organism evidence="2 3">
    <name type="scientific">Pycnococcus provasolii</name>
    <dbReference type="NCBI Taxonomy" id="41880"/>
    <lineage>
        <taxon>Eukaryota</taxon>
        <taxon>Viridiplantae</taxon>
        <taxon>Chlorophyta</taxon>
        <taxon>Pseudoscourfieldiophyceae</taxon>
        <taxon>Pseudoscourfieldiales</taxon>
        <taxon>Pycnococcaceae</taxon>
        <taxon>Pycnococcus</taxon>
    </lineage>
</organism>
<dbReference type="Proteomes" id="UP000660262">
    <property type="component" value="Unassembled WGS sequence"/>
</dbReference>
<evidence type="ECO:0000313" key="3">
    <source>
        <dbReference type="Proteomes" id="UP000660262"/>
    </source>
</evidence>
<feature type="signal peptide" evidence="1">
    <location>
        <begin position="1"/>
        <end position="31"/>
    </location>
</feature>
<evidence type="ECO:0008006" key="4">
    <source>
        <dbReference type="Google" id="ProtNLM"/>
    </source>
</evidence>
<dbReference type="AlphaFoldDB" id="A0A830H580"/>
<keyword evidence="1" id="KW-0732">Signal</keyword>
<evidence type="ECO:0000256" key="1">
    <source>
        <dbReference type="SAM" id="SignalP"/>
    </source>
</evidence>
<reference evidence="2" key="1">
    <citation type="submission" date="2020-10" db="EMBL/GenBank/DDBJ databases">
        <title>Unveiling of a novel bifunctional photoreceptor, Dualchrome1, isolated from a cosmopolitan green alga.</title>
        <authorList>
            <person name="Suzuki S."/>
            <person name="Kawachi M."/>
        </authorList>
    </citation>
    <scope>NUCLEOTIDE SEQUENCE</scope>
    <source>
        <strain evidence="2">NIES 2893</strain>
    </source>
</reference>
<keyword evidence="3" id="KW-1185">Reference proteome</keyword>
<sequence length="221" mass="24290">MVMMMACRRLIFALAITLAVTTVAVVPFANADETATESICGTWELASVIDRVGARMLNTSPPRAIGGVRLTADMLVLNSRAAFRLFVPEAGEASRRTFTCDPTGVAGTVKSIETRVGDGPWQACATCDGINPLRDFFPNNSGHPELYSYKNSKTRSYEGTFVVDDGAQKIKESITTSDWEALQDATIDRPFHFNSDGTLTTYNDSNNSVWIYTWKRVVDEI</sequence>
<accession>A0A830H580</accession>